<proteinExistence type="predicted"/>
<dbReference type="PANTHER" id="PTHR31973:SF197">
    <property type="entry name" value="SWIM-TYPE DOMAIN-CONTAINING PROTEIN"/>
    <property type="match status" value="1"/>
</dbReference>
<reference evidence="6" key="1">
    <citation type="journal article" date="2016" name="Nat. Genet.">
        <title>A high-quality carrot genome assembly provides new insights into carotenoid accumulation and asterid genome evolution.</title>
        <authorList>
            <person name="Iorizzo M."/>
            <person name="Ellison S."/>
            <person name="Senalik D."/>
            <person name="Zeng P."/>
            <person name="Satapoomin P."/>
            <person name="Huang J."/>
            <person name="Bowman M."/>
            <person name="Iovene M."/>
            <person name="Sanseverino W."/>
            <person name="Cavagnaro P."/>
            <person name="Yildiz M."/>
            <person name="Macko-Podgorni A."/>
            <person name="Moranska E."/>
            <person name="Grzebelus E."/>
            <person name="Grzebelus D."/>
            <person name="Ashrafi H."/>
            <person name="Zheng Z."/>
            <person name="Cheng S."/>
            <person name="Spooner D."/>
            <person name="Van Deynze A."/>
            <person name="Simon P."/>
        </authorList>
    </citation>
    <scope>NUCLEOTIDE SEQUENCE</scope>
    <source>
        <tissue evidence="6">Leaf</tissue>
    </source>
</reference>
<dbReference type="EMBL" id="CP093344">
    <property type="protein sequence ID" value="WOG89822.1"/>
    <property type="molecule type" value="Genomic_DNA"/>
</dbReference>
<accession>A0AAF1AR30</accession>
<feature type="domain" description="SWIM-type" evidence="5">
    <location>
        <begin position="56"/>
        <end position="88"/>
    </location>
</feature>
<name>A0AAF1AR30_DAUCS</name>
<dbReference type="InterPro" id="IPR007527">
    <property type="entry name" value="Znf_SWIM"/>
</dbReference>
<dbReference type="Pfam" id="PF04434">
    <property type="entry name" value="SWIM"/>
    <property type="match status" value="1"/>
</dbReference>
<evidence type="ECO:0000256" key="3">
    <source>
        <dbReference type="ARBA" id="ARBA00022833"/>
    </source>
</evidence>
<sequence length="159" mass="18216">MVRMATRAERARLWKDDDLCPKIGKLLKSISKDIITCKAFMSSPGEYEIHEGKSQFPLSLNNKICSCGAWQISGIPCRHAIRAMIHAKIDPQKVVSTWFHVSTYKQIYNYSISPIPDKEQWQTYEDLPVLSPPTMKRGVGRPCRNRRRDVTSGIIRVII</sequence>
<evidence type="ECO:0000256" key="4">
    <source>
        <dbReference type="PROSITE-ProRule" id="PRU00325"/>
    </source>
</evidence>
<gene>
    <name evidence="6" type="ORF">DCAR_0209061</name>
</gene>
<dbReference type="GO" id="GO:0008270">
    <property type="term" value="F:zinc ion binding"/>
    <property type="evidence" value="ECO:0007669"/>
    <property type="project" value="UniProtKB-KW"/>
</dbReference>
<dbReference type="PROSITE" id="PS50966">
    <property type="entry name" value="ZF_SWIM"/>
    <property type="match status" value="1"/>
</dbReference>
<reference evidence="6" key="2">
    <citation type="submission" date="2022-03" db="EMBL/GenBank/DDBJ databases">
        <title>Draft title - Genomic analysis of global carrot germplasm unveils the trajectory of domestication and the origin of high carotenoid orange carrot.</title>
        <authorList>
            <person name="Iorizzo M."/>
            <person name="Ellison S."/>
            <person name="Senalik D."/>
            <person name="Macko-Podgorni A."/>
            <person name="Grzebelus D."/>
            <person name="Bostan H."/>
            <person name="Rolling W."/>
            <person name="Curaba J."/>
            <person name="Simon P."/>
        </authorList>
    </citation>
    <scope>NUCLEOTIDE SEQUENCE</scope>
    <source>
        <tissue evidence="6">Leaf</tissue>
    </source>
</reference>
<keyword evidence="1" id="KW-0479">Metal-binding</keyword>
<dbReference type="Proteomes" id="UP000077755">
    <property type="component" value="Chromosome 2"/>
</dbReference>
<dbReference type="PANTHER" id="PTHR31973">
    <property type="entry name" value="POLYPROTEIN, PUTATIVE-RELATED"/>
    <property type="match status" value="1"/>
</dbReference>
<dbReference type="InterPro" id="IPR006564">
    <property type="entry name" value="Znf_PMZ"/>
</dbReference>
<evidence type="ECO:0000256" key="1">
    <source>
        <dbReference type="ARBA" id="ARBA00022723"/>
    </source>
</evidence>
<keyword evidence="7" id="KW-1185">Reference proteome</keyword>
<evidence type="ECO:0000256" key="2">
    <source>
        <dbReference type="ARBA" id="ARBA00022771"/>
    </source>
</evidence>
<dbReference type="SMART" id="SM00575">
    <property type="entry name" value="ZnF_PMZ"/>
    <property type="match status" value="1"/>
</dbReference>
<keyword evidence="3" id="KW-0862">Zinc</keyword>
<dbReference type="AlphaFoldDB" id="A0AAF1AR30"/>
<protein>
    <recommendedName>
        <fullName evidence="5">SWIM-type domain-containing protein</fullName>
    </recommendedName>
</protein>
<organism evidence="6 7">
    <name type="scientific">Daucus carota subsp. sativus</name>
    <name type="common">Carrot</name>
    <dbReference type="NCBI Taxonomy" id="79200"/>
    <lineage>
        <taxon>Eukaryota</taxon>
        <taxon>Viridiplantae</taxon>
        <taxon>Streptophyta</taxon>
        <taxon>Embryophyta</taxon>
        <taxon>Tracheophyta</taxon>
        <taxon>Spermatophyta</taxon>
        <taxon>Magnoliopsida</taxon>
        <taxon>eudicotyledons</taxon>
        <taxon>Gunneridae</taxon>
        <taxon>Pentapetalae</taxon>
        <taxon>asterids</taxon>
        <taxon>campanulids</taxon>
        <taxon>Apiales</taxon>
        <taxon>Apiaceae</taxon>
        <taxon>Apioideae</taxon>
        <taxon>Scandiceae</taxon>
        <taxon>Daucinae</taxon>
        <taxon>Daucus</taxon>
        <taxon>Daucus sect. Daucus</taxon>
    </lineage>
</organism>
<keyword evidence="2 4" id="KW-0863">Zinc-finger</keyword>
<evidence type="ECO:0000313" key="6">
    <source>
        <dbReference type="EMBL" id="WOG89822.1"/>
    </source>
</evidence>
<evidence type="ECO:0000313" key="7">
    <source>
        <dbReference type="Proteomes" id="UP000077755"/>
    </source>
</evidence>
<evidence type="ECO:0000259" key="5">
    <source>
        <dbReference type="PROSITE" id="PS50966"/>
    </source>
</evidence>